<evidence type="ECO:0000313" key="3">
    <source>
        <dbReference type="Proteomes" id="UP000824782"/>
    </source>
</evidence>
<feature type="compositionally biased region" description="Polar residues" evidence="1">
    <location>
        <begin position="36"/>
        <end position="49"/>
    </location>
</feature>
<name>A0AAV7B3I7_ENGPU</name>
<organism evidence="2 3">
    <name type="scientific">Engystomops pustulosus</name>
    <name type="common">Tungara frog</name>
    <name type="synonym">Physalaemus pustulosus</name>
    <dbReference type="NCBI Taxonomy" id="76066"/>
    <lineage>
        <taxon>Eukaryota</taxon>
        <taxon>Metazoa</taxon>
        <taxon>Chordata</taxon>
        <taxon>Craniata</taxon>
        <taxon>Vertebrata</taxon>
        <taxon>Euteleostomi</taxon>
        <taxon>Amphibia</taxon>
        <taxon>Batrachia</taxon>
        <taxon>Anura</taxon>
        <taxon>Neobatrachia</taxon>
        <taxon>Hyloidea</taxon>
        <taxon>Leptodactylidae</taxon>
        <taxon>Leiuperinae</taxon>
        <taxon>Engystomops</taxon>
    </lineage>
</organism>
<dbReference type="EMBL" id="WNYA01000006">
    <property type="protein sequence ID" value="KAG8567182.1"/>
    <property type="molecule type" value="Genomic_DNA"/>
</dbReference>
<keyword evidence="3" id="KW-1185">Reference proteome</keyword>
<evidence type="ECO:0000313" key="2">
    <source>
        <dbReference type="EMBL" id="KAG8567182.1"/>
    </source>
</evidence>
<gene>
    <name evidence="2" type="ORF">GDO81_013524</name>
</gene>
<dbReference type="Proteomes" id="UP000824782">
    <property type="component" value="Unassembled WGS sequence"/>
</dbReference>
<protein>
    <submittedName>
        <fullName evidence="2">Uncharacterized protein</fullName>
    </submittedName>
</protein>
<accession>A0AAV7B3I7</accession>
<feature type="region of interest" description="Disordered" evidence="1">
    <location>
        <begin position="10"/>
        <end position="49"/>
    </location>
</feature>
<evidence type="ECO:0000256" key="1">
    <source>
        <dbReference type="SAM" id="MobiDB-lite"/>
    </source>
</evidence>
<proteinExistence type="predicted"/>
<dbReference type="AlphaFoldDB" id="A0AAV7B3I7"/>
<sequence>MSTVFIYLAKESRPHRKGKHTQDSGMANRPFPPRSTSPQGGNQLQTHHSNNQWRVPMLVQYTHFFINLLTTVACGWEGEEKSRIHFFSYTVQWGTFTESA</sequence>
<comment type="caution">
    <text evidence="2">The sequence shown here is derived from an EMBL/GenBank/DDBJ whole genome shotgun (WGS) entry which is preliminary data.</text>
</comment>
<reference evidence="2" key="1">
    <citation type="thesis" date="2020" institute="ProQuest LLC" country="789 East Eisenhower Parkway, Ann Arbor, MI, USA">
        <title>Comparative Genomics and Chromosome Evolution.</title>
        <authorList>
            <person name="Mudd A.B."/>
        </authorList>
    </citation>
    <scope>NUCLEOTIDE SEQUENCE</scope>
    <source>
        <strain evidence="2">237g6f4</strain>
        <tissue evidence="2">Blood</tissue>
    </source>
</reference>